<feature type="region of interest" description="Disordered" evidence="1">
    <location>
        <begin position="236"/>
        <end position="256"/>
    </location>
</feature>
<sequence>MDDLWSELERLTSLCERTGAEMAAAGGVVSGPPPAYSRPPPPQLHRPCAQPEGADAARPAGLALLDSLGAPQPPQRAAEVVELDRLQERLREREIQLGELREQLHAVRRLQMAEPPPPDEVRVSHHQPEHDRRAGSLPGRPAPPPRPAEALFNQLVQNRYQSDSLPGQPVSLRSSERDARAMSSSLSHFGSKSSLAQSLTGSSKSAESHKAFDNYYEMSNADDKCSLEETALNKHGFGTQQQQQNSSEKSRKSKTNMIRMRGTGCKQKTSTMRQMLNKVFGTKQAKKATYNLSSSPIQKTRSETGLFRGGEQPRGCSTPLAASGAAPRSFSLQNLASSGSAGRLSYLHSSHEEVYEDVTDSEWECATEDEQDGSPIYINMEFHNGCLVPKANKLIGPKMK</sequence>
<dbReference type="AlphaFoldDB" id="A0A6A4WN22"/>
<evidence type="ECO:0000313" key="3">
    <source>
        <dbReference type="Proteomes" id="UP000440578"/>
    </source>
</evidence>
<dbReference type="Proteomes" id="UP000440578">
    <property type="component" value="Unassembled WGS sequence"/>
</dbReference>
<evidence type="ECO:0000256" key="1">
    <source>
        <dbReference type="SAM" id="MobiDB-lite"/>
    </source>
</evidence>
<feature type="compositionally biased region" description="Pro residues" evidence="1">
    <location>
        <begin position="31"/>
        <end position="44"/>
    </location>
</feature>
<evidence type="ECO:0000313" key="2">
    <source>
        <dbReference type="EMBL" id="KAF0308225.1"/>
    </source>
</evidence>
<proteinExistence type="predicted"/>
<dbReference type="EMBL" id="VIIS01000505">
    <property type="protein sequence ID" value="KAF0308225.1"/>
    <property type="molecule type" value="Genomic_DNA"/>
</dbReference>
<protein>
    <submittedName>
        <fullName evidence="2">Uncharacterized protein</fullName>
    </submittedName>
</protein>
<feature type="compositionally biased region" description="Basic and acidic residues" evidence="1">
    <location>
        <begin position="119"/>
        <end position="134"/>
    </location>
</feature>
<keyword evidence="3" id="KW-1185">Reference proteome</keyword>
<name>A0A6A4WN22_AMPAM</name>
<feature type="region of interest" description="Disordered" evidence="1">
    <location>
        <begin position="113"/>
        <end position="148"/>
    </location>
</feature>
<accession>A0A6A4WN22</accession>
<feature type="compositionally biased region" description="Polar residues" evidence="1">
    <location>
        <begin position="195"/>
        <end position="205"/>
    </location>
</feature>
<comment type="caution">
    <text evidence="2">The sequence shown here is derived from an EMBL/GenBank/DDBJ whole genome shotgun (WGS) entry which is preliminary data.</text>
</comment>
<feature type="region of interest" description="Disordered" evidence="1">
    <location>
        <begin position="24"/>
        <end position="60"/>
    </location>
</feature>
<feature type="compositionally biased region" description="Low complexity" evidence="1">
    <location>
        <begin position="183"/>
        <end position="194"/>
    </location>
</feature>
<reference evidence="2 3" key="1">
    <citation type="submission" date="2019-07" db="EMBL/GenBank/DDBJ databases">
        <title>Draft genome assembly of a fouling barnacle, Amphibalanus amphitrite (Darwin, 1854): The first reference genome for Thecostraca.</title>
        <authorList>
            <person name="Kim W."/>
        </authorList>
    </citation>
    <scope>NUCLEOTIDE SEQUENCE [LARGE SCALE GENOMIC DNA]</scope>
    <source>
        <strain evidence="2">SNU_AA5</strain>
        <tissue evidence="2">Soma without cirri and trophi</tissue>
    </source>
</reference>
<feature type="region of interest" description="Disordered" evidence="1">
    <location>
        <begin position="160"/>
        <end position="207"/>
    </location>
</feature>
<feature type="compositionally biased region" description="Polar residues" evidence="1">
    <location>
        <begin position="238"/>
        <end position="247"/>
    </location>
</feature>
<gene>
    <name evidence="2" type="ORF">FJT64_020508</name>
</gene>
<organism evidence="2 3">
    <name type="scientific">Amphibalanus amphitrite</name>
    <name type="common">Striped barnacle</name>
    <name type="synonym">Balanus amphitrite</name>
    <dbReference type="NCBI Taxonomy" id="1232801"/>
    <lineage>
        <taxon>Eukaryota</taxon>
        <taxon>Metazoa</taxon>
        <taxon>Ecdysozoa</taxon>
        <taxon>Arthropoda</taxon>
        <taxon>Crustacea</taxon>
        <taxon>Multicrustacea</taxon>
        <taxon>Cirripedia</taxon>
        <taxon>Thoracica</taxon>
        <taxon>Thoracicalcarea</taxon>
        <taxon>Balanomorpha</taxon>
        <taxon>Balanoidea</taxon>
        <taxon>Balanidae</taxon>
        <taxon>Amphibalaninae</taxon>
        <taxon>Amphibalanus</taxon>
    </lineage>
</organism>